<gene>
    <name evidence="3" type="ORF">GWI33_007882</name>
</gene>
<dbReference type="Proteomes" id="UP000625711">
    <property type="component" value="Unassembled WGS sequence"/>
</dbReference>
<dbReference type="EMBL" id="JAACXV010000383">
    <property type="protein sequence ID" value="KAF7278875.1"/>
    <property type="molecule type" value="Genomic_DNA"/>
</dbReference>
<reference evidence="3" key="1">
    <citation type="submission" date="2020-08" db="EMBL/GenBank/DDBJ databases">
        <title>Genome sequencing and assembly of the red palm weevil Rhynchophorus ferrugineus.</title>
        <authorList>
            <person name="Dias G.B."/>
            <person name="Bergman C.M."/>
            <person name="Manee M."/>
        </authorList>
    </citation>
    <scope>NUCLEOTIDE SEQUENCE</scope>
    <source>
        <strain evidence="3">AA-2017</strain>
        <tissue evidence="3">Whole larva</tissue>
    </source>
</reference>
<evidence type="ECO:0000256" key="1">
    <source>
        <dbReference type="SAM" id="MobiDB-lite"/>
    </source>
</evidence>
<dbReference type="InterPro" id="IPR008936">
    <property type="entry name" value="Rho_GTPase_activation_prot"/>
</dbReference>
<dbReference type="Gene3D" id="1.10.555.10">
    <property type="entry name" value="Rho GTPase activation protein"/>
    <property type="match status" value="1"/>
</dbReference>
<proteinExistence type="predicted"/>
<feature type="compositionally biased region" description="Basic residues" evidence="1">
    <location>
        <begin position="448"/>
        <end position="462"/>
    </location>
</feature>
<protein>
    <recommendedName>
        <fullName evidence="2">Rho-GAP domain-containing protein</fullName>
    </recommendedName>
</protein>
<keyword evidence="4" id="KW-1185">Reference proteome</keyword>
<feature type="region of interest" description="Disordered" evidence="1">
    <location>
        <begin position="440"/>
        <end position="462"/>
    </location>
</feature>
<comment type="caution">
    <text evidence="3">The sequence shown here is derived from an EMBL/GenBank/DDBJ whole genome shotgun (WGS) entry which is preliminary data.</text>
</comment>
<dbReference type="InterPro" id="IPR000198">
    <property type="entry name" value="RhoGAP_dom"/>
</dbReference>
<dbReference type="AlphaFoldDB" id="A0A834IJE1"/>
<evidence type="ECO:0000313" key="4">
    <source>
        <dbReference type="Proteomes" id="UP000625711"/>
    </source>
</evidence>
<name>A0A834IJE1_RHYFE</name>
<dbReference type="GO" id="GO:0007165">
    <property type="term" value="P:signal transduction"/>
    <property type="evidence" value="ECO:0007669"/>
    <property type="project" value="InterPro"/>
</dbReference>
<dbReference type="PROSITE" id="PS50238">
    <property type="entry name" value="RHOGAP"/>
    <property type="match status" value="1"/>
</dbReference>
<organism evidence="3 4">
    <name type="scientific">Rhynchophorus ferrugineus</name>
    <name type="common">Red palm weevil</name>
    <name type="synonym">Curculio ferrugineus</name>
    <dbReference type="NCBI Taxonomy" id="354439"/>
    <lineage>
        <taxon>Eukaryota</taxon>
        <taxon>Metazoa</taxon>
        <taxon>Ecdysozoa</taxon>
        <taxon>Arthropoda</taxon>
        <taxon>Hexapoda</taxon>
        <taxon>Insecta</taxon>
        <taxon>Pterygota</taxon>
        <taxon>Neoptera</taxon>
        <taxon>Endopterygota</taxon>
        <taxon>Coleoptera</taxon>
        <taxon>Polyphaga</taxon>
        <taxon>Cucujiformia</taxon>
        <taxon>Curculionidae</taxon>
        <taxon>Dryophthorinae</taxon>
        <taxon>Rhynchophorus</taxon>
    </lineage>
</organism>
<evidence type="ECO:0000259" key="2">
    <source>
        <dbReference type="PROSITE" id="PS50238"/>
    </source>
</evidence>
<evidence type="ECO:0000313" key="3">
    <source>
        <dbReference type="EMBL" id="KAF7278875.1"/>
    </source>
</evidence>
<feature type="domain" description="Rho-GAP" evidence="2">
    <location>
        <begin position="19"/>
        <end position="222"/>
    </location>
</feature>
<sequence length="513" mass="59730">MLVQTGSSNYLTARFDFGVPLEDIFPSNGIHPRLAYLFNKAFETYKWSGKSICTLENSHVSIETCLELKRKLVYDANYHKNIQNYHPKIYFWVLRHFFGLLPLPLLPTYTNGIWFDWHSIANECLYILRNPRGSNRNILDHEIMGSINMLPLQNRILLQTFIDFLKKICISRNKFYNRRLYYLAKYFSQSLLCRPYRPGIYMKNSANTSLIMYLCMKSNVFFKHLVPKNITSVNIPSISTNNTACQTDYIPSSDKNCQVFQIKTSENNFDETLQEVTSDLYKFTFIDHESLNVKEASVKGDDTLYQTAFDFTLQTGSNVEKTDWSDIVKETMGTVKKVEENYIYDDYDTFSQEEYNQVGVDVQDNIVKKVSKFGWTYTPSLKRSSTPKKSEDNEVSYVKYPDVSDEMEIDLKKVAPVDGNICVDSSKARISEKLFQNSPISSVDHNSQHKLHNKDRSNRINKKGRKQAEDLLFFSKEFFLEIMDSYHLSSLILQFSSKKRLYVMDKLKSGHQS</sequence>
<accession>A0A834IJE1</accession>
<dbReference type="OrthoDB" id="8123889at2759"/>
<dbReference type="SUPFAM" id="SSF48350">
    <property type="entry name" value="GTPase activation domain, GAP"/>
    <property type="match status" value="1"/>
</dbReference>